<dbReference type="Pfam" id="PF00572">
    <property type="entry name" value="Ribosomal_L13"/>
    <property type="match status" value="1"/>
</dbReference>
<dbReference type="SUPFAM" id="SSF52161">
    <property type="entry name" value="Ribosomal protein L13"/>
    <property type="match status" value="1"/>
</dbReference>
<dbReference type="Gene3D" id="3.90.1180.10">
    <property type="entry name" value="Ribosomal protein L13"/>
    <property type="match status" value="1"/>
</dbReference>
<proteinExistence type="inferred from homology"/>
<dbReference type="GO" id="GO:0005762">
    <property type="term" value="C:mitochondrial large ribosomal subunit"/>
    <property type="evidence" value="ECO:0007669"/>
    <property type="project" value="TreeGrafter"/>
</dbReference>
<evidence type="ECO:0000313" key="4">
    <source>
        <dbReference type="EMBL" id="CAE0328008.1"/>
    </source>
</evidence>
<dbReference type="CDD" id="cd00392">
    <property type="entry name" value="Ribosomal_L13"/>
    <property type="match status" value="1"/>
</dbReference>
<gene>
    <name evidence="4" type="ORF">SINC0208_LOCUS8635</name>
</gene>
<accession>A0A7S3N0I6</accession>
<keyword evidence="2" id="KW-0689">Ribosomal protein</keyword>
<dbReference type="EMBL" id="HBIH01021697">
    <property type="protein sequence ID" value="CAE0328008.1"/>
    <property type="molecule type" value="Transcribed_RNA"/>
</dbReference>
<organism evidence="4">
    <name type="scientific">Strombidium inclinatum</name>
    <dbReference type="NCBI Taxonomy" id="197538"/>
    <lineage>
        <taxon>Eukaryota</taxon>
        <taxon>Sar</taxon>
        <taxon>Alveolata</taxon>
        <taxon>Ciliophora</taxon>
        <taxon>Intramacronucleata</taxon>
        <taxon>Spirotrichea</taxon>
        <taxon>Oligotrichia</taxon>
        <taxon>Strombidiidae</taxon>
        <taxon>Strombidium</taxon>
    </lineage>
</organism>
<keyword evidence="3" id="KW-0687">Ribonucleoprotein</keyword>
<evidence type="ECO:0008006" key="5">
    <source>
        <dbReference type="Google" id="ProtNLM"/>
    </source>
</evidence>
<dbReference type="InterPro" id="IPR005822">
    <property type="entry name" value="Ribosomal_uL13"/>
</dbReference>
<evidence type="ECO:0000256" key="1">
    <source>
        <dbReference type="ARBA" id="ARBA00006227"/>
    </source>
</evidence>
<dbReference type="GO" id="GO:0003735">
    <property type="term" value="F:structural constituent of ribosome"/>
    <property type="evidence" value="ECO:0007669"/>
    <property type="project" value="InterPro"/>
</dbReference>
<dbReference type="PANTHER" id="PTHR11545:SF2">
    <property type="entry name" value="LARGE RIBOSOMAL SUBUNIT PROTEIN UL13M"/>
    <property type="match status" value="1"/>
</dbReference>
<dbReference type="GO" id="GO:0006412">
    <property type="term" value="P:translation"/>
    <property type="evidence" value="ECO:0007669"/>
    <property type="project" value="InterPro"/>
</dbReference>
<dbReference type="PANTHER" id="PTHR11545">
    <property type="entry name" value="RIBOSOMAL PROTEIN L13"/>
    <property type="match status" value="1"/>
</dbReference>
<dbReference type="GO" id="GO:0017148">
    <property type="term" value="P:negative regulation of translation"/>
    <property type="evidence" value="ECO:0007669"/>
    <property type="project" value="TreeGrafter"/>
</dbReference>
<comment type="similarity">
    <text evidence="1">Belongs to the universal ribosomal protein uL13 family.</text>
</comment>
<protein>
    <recommendedName>
        <fullName evidence="5">50S ribosomal protein L13</fullName>
    </recommendedName>
</protein>
<evidence type="ECO:0000256" key="2">
    <source>
        <dbReference type="ARBA" id="ARBA00022980"/>
    </source>
</evidence>
<reference evidence="4" key="1">
    <citation type="submission" date="2021-01" db="EMBL/GenBank/DDBJ databases">
        <authorList>
            <person name="Corre E."/>
            <person name="Pelletier E."/>
            <person name="Niang G."/>
            <person name="Scheremetjew M."/>
            <person name="Finn R."/>
            <person name="Kale V."/>
            <person name="Holt S."/>
            <person name="Cochrane G."/>
            <person name="Meng A."/>
            <person name="Brown T."/>
            <person name="Cohen L."/>
        </authorList>
    </citation>
    <scope>NUCLEOTIDE SEQUENCE</scope>
    <source>
        <strain evidence="4">S3</strain>
    </source>
</reference>
<dbReference type="InterPro" id="IPR036899">
    <property type="entry name" value="Ribosomal_uL13_sf"/>
</dbReference>
<evidence type="ECO:0000256" key="3">
    <source>
        <dbReference type="ARBA" id="ARBA00023274"/>
    </source>
</evidence>
<dbReference type="GO" id="GO:0003729">
    <property type="term" value="F:mRNA binding"/>
    <property type="evidence" value="ECO:0007669"/>
    <property type="project" value="TreeGrafter"/>
</dbReference>
<dbReference type="AlphaFoldDB" id="A0A7S3N0I6"/>
<name>A0A7S3N0I6_9SPIT</name>
<sequence length="169" mass="19994">MKEPFFTGDKANTKLYRHYTGFPGGLREFTVKEVLQKKPERILLDAVKGMLPKNKLKKDLMEKHIKVFDGPYHTYHNILPQFTEPLPHDINEHMGLNGFDPENNVIKYKETEELPPELEGIPEELDLAMDEPLYAKRKTHTEDSYNYKIGRAYRRSHKGFKKFKLYKQR</sequence>